<dbReference type="GO" id="GO:0016829">
    <property type="term" value="F:lyase activity"/>
    <property type="evidence" value="ECO:0007669"/>
    <property type="project" value="InterPro"/>
</dbReference>
<evidence type="ECO:0000313" key="5">
    <source>
        <dbReference type="Proteomes" id="UP000027037"/>
    </source>
</evidence>
<evidence type="ECO:0000259" key="3">
    <source>
        <dbReference type="Pfam" id="PF19305"/>
    </source>
</evidence>
<dbReference type="PANTHER" id="PTHR16943">
    <property type="entry name" value="2-METHYLCITRATE DEHYDRATASE-RELATED"/>
    <property type="match status" value="1"/>
</dbReference>
<dbReference type="Proteomes" id="UP000027037">
    <property type="component" value="Unassembled WGS sequence"/>
</dbReference>
<proteinExistence type="inferred from homology"/>
<feature type="domain" description="MmgE/PrpD C-terminal" evidence="3">
    <location>
        <begin position="275"/>
        <end position="432"/>
    </location>
</feature>
<dbReference type="RefSeq" id="WP_051601005.1">
    <property type="nucleotide sequence ID" value="NZ_AWFF01000001.1"/>
</dbReference>
<feature type="domain" description="MmgE/PrpD N-terminal" evidence="2">
    <location>
        <begin position="16"/>
        <end position="255"/>
    </location>
</feature>
<dbReference type="PANTHER" id="PTHR16943:SF8">
    <property type="entry name" value="2-METHYLCITRATE DEHYDRATASE"/>
    <property type="match status" value="1"/>
</dbReference>
<dbReference type="InterPro" id="IPR042183">
    <property type="entry name" value="MmgE/PrpD_sf_1"/>
</dbReference>
<gene>
    <name evidence="4" type="ORF">HY29_01335</name>
</gene>
<dbReference type="InterPro" id="IPR045337">
    <property type="entry name" value="MmgE_PrpD_C"/>
</dbReference>
<dbReference type="Gene3D" id="1.10.4100.10">
    <property type="entry name" value="2-methylcitrate dehydratase PrpD"/>
    <property type="match status" value="1"/>
</dbReference>
<reference evidence="4 5" key="1">
    <citation type="journal article" date="2014" name="Antonie Van Leeuwenhoek">
        <title>Hyphomonas beringensis sp. nov. and Hyphomonas chukchiensis sp. nov., isolated from surface seawater of the Bering Sea and Chukchi Sea.</title>
        <authorList>
            <person name="Li C."/>
            <person name="Lai Q."/>
            <person name="Li G."/>
            <person name="Dong C."/>
            <person name="Wang J."/>
            <person name="Liao Y."/>
            <person name="Shao Z."/>
        </authorList>
    </citation>
    <scope>NUCLEOTIDE SEQUENCE [LARGE SCALE GENOMIC DNA]</scope>
    <source>
        <strain evidence="4 5">25B14_1</strain>
    </source>
</reference>
<accession>A0A062UMQ2</accession>
<dbReference type="InterPro" id="IPR005656">
    <property type="entry name" value="MmgE_PrpD"/>
</dbReference>
<dbReference type="SUPFAM" id="SSF103378">
    <property type="entry name" value="2-methylcitrate dehydratase PrpD"/>
    <property type="match status" value="1"/>
</dbReference>
<name>A0A062UMQ2_9PROT</name>
<evidence type="ECO:0000256" key="1">
    <source>
        <dbReference type="ARBA" id="ARBA00006174"/>
    </source>
</evidence>
<evidence type="ECO:0000259" key="2">
    <source>
        <dbReference type="Pfam" id="PF03972"/>
    </source>
</evidence>
<dbReference type="OrthoDB" id="9795089at2"/>
<sequence>MLKEGARTLPEPQLTQTIADAALSYSHRNLPEDVEHLARLVILDNLGCAIRGAREPLTQFIGEEVFGRQIEAHDLVGGQLEGPLHSQAMLYAGAAHAIDFDDTLIPARSAHAGSAVVGAALPIGCKLGVSGGELIAAVVAGYETAARIGALLHPDHYLLGFHPTATVGVFGAAAAAGKLMKFDTAKMCATLGLAATQACGLKCTFGTMAKPYNAAHAASAGLLAARLVARGFTAPHAALEAENGYLCMFLGLPEAERKIEGPEVHRIRDNAFKFHAACHATHPMIEALRALMAEHTDLAGRIDRVDVSTNSLCLKTASIGEPKTALEGKFSFSHVAALALVGCDTTSDAAYSDAAIRDKTLAGLRAKVHTNDSEMDHFRTTVTISTCDGGRYEMNFDFRALMNDREAVSSRIETKFITNTANAIGNAQAHRLYADVLALAACPNIADVFCIPGQNS</sequence>
<comment type="similarity">
    <text evidence="1">Belongs to the PrpD family.</text>
</comment>
<comment type="caution">
    <text evidence="4">The sequence shown here is derived from an EMBL/GenBank/DDBJ whole genome shotgun (WGS) entry which is preliminary data.</text>
</comment>
<dbReference type="Gene3D" id="3.30.1330.120">
    <property type="entry name" value="2-methylcitrate dehydratase PrpD"/>
    <property type="match status" value="1"/>
</dbReference>
<dbReference type="STRING" id="1280946.HY29_01335"/>
<protein>
    <recommendedName>
        <fullName evidence="6">2-methylcitrate dehydratase</fullName>
    </recommendedName>
</protein>
<dbReference type="eggNOG" id="COG2079">
    <property type="taxonomic scope" value="Bacteria"/>
</dbReference>
<dbReference type="InterPro" id="IPR042188">
    <property type="entry name" value="MmgE/PrpD_sf_2"/>
</dbReference>
<dbReference type="EMBL" id="AWFF01000001">
    <property type="protein sequence ID" value="KCZ57400.1"/>
    <property type="molecule type" value="Genomic_DNA"/>
</dbReference>
<dbReference type="Pfam" id="PF19305">
    <property type="entry name" value="MmgE_PrpD_C"/>
    <property type="match status" value="1"/>
</dbReference>
<dbReference type="InterPro" id="IPR036148">
    <property type="entry name" value="MmgE/PrpD_sf"/>
</dbReference>
<keyword evidence="5" id="KW-1185">Reference proteome</keyword>
<dbReference type="AlphaFoldDB" id="A0A062UMQ2"/>
<dbReference type="Pfam" id="PF03972">
    <property type="entry name" value="MmgE_PrpD_N"/>
    <property type="match status" value="1"/>
</dbReference>
<dbReference type="InterPro" id="IPR045336">
    <property type="entry name" value="MmgE_PrpD_N"/>
</dbReference>
<dbReference type="PATRIC" id="fig|1280946.3.peg.256"/>
<evidence type="ECO:0000313" key="4">
    <source>
        <dbReference type="EMBL" id="KCZ57400.1"/>
    </source>
</evidence>
<organism evidence="4 5">
    <name type="scientific">Hyphomonas beringensis</name>
    <dbReference type="NCBI Taxonomy" id="1280946"/>
    <lineage>
        <taxon>Bacteria</taxon>
        <taxon>Pseudomonadati</taxon>
        <taxon>Pseudomonadota</taxon>
        <taxon>Alphaproteobacteria</taxon>
        <taxon>Hyphomonadales</taxon>
        <taxon>Hyphomonadaceae</taxon>
        <taxon>Hyphomonas</taxon>
    </lineage>
</organism>
<evidence type="ECO:0008006" key="6">
    <source>
        <dbReference type="Google" id="ProtNLM"/>
    </source>
</evidence>